<dbReference type="Gene3D" id="3.30.565.10">
    <property type="entry name" value="Histidine kinase-like ATPase, C-terminal domain"/>
    <property type="match status" value="1"/>
</dbReference>
<dbReference type="GO" id="GO:0000155">
    <property type="term" value="F:phosphorelay sensor kinase activity"/>
    <property type="evidence" value="ECO:0007669"/>
    <property type="project" value="InterPro"/>
</dbReference>
<dbReference type="InterPro" id="IPR036890">
    <property type="entry name" value="HATPase_C_sf"/>
</dbReference>
<dbReference type="GO" id="GO:0016020">
    <property type="term" value="C:membrane"/>
    <property type="evidence" value="ECO:0007669"/>
    <property type="project" value="InterPro"/>
</dbReference>
<dbReference type="PANTHER" id="PTHR34220">
    <property type="entry name" value="SENSOR HISTIDINE KINASE YPDA"/>
    <property type="match status" value="1"/>
</dbReference>
<feature type="transmembrane region" description="Helical" evidence="1">
    <location>
        <begin position="127"/>
        <end position="145"/>
    </location>
</feature>
<evidence type="ECO:0000259" key="2">
    <source>
        <dbReference type="Pfam" id="PF06580"/>
    </source>
</evidence>
<sequence length="432" mass="48456">MGLLSRAEMPFVLARDSTTHKALQQTQNPRNSPFYERHRRRTKRLAFLRTAGFDRRVVLDREDALEDKEHMGQVSDAKQSDGGFYGANIRRATLWLGIFYWSTEFIISSILWGILGVDPLESAIGKLVLMLFSIGMTFAISFIIYRLHNVHLAVKIITCFTLALVAAVINAYIDFIIYSIYMLPQTAEFNWTNFGYTLVYGMSVFLGWSCLFVALLYSFEIRENERRLAASREEALSAQMRALRYQVNPHFLFNTLNSIAGLVEEGNTAGAGRMVLSLSSFLRTTLELDPVNDVRLAEELTLQTGYLNIEGERFSDRMRVRVDVAQELENALVPSLILQPLIENAVKHGVSGKPGMVEILITAGRVGEVLNLSVENDVSDAPNPRRMQGMGIGLKNVAHRMETRFPGAGSCIAGYITPSRFKASLTMPLRLA</sequence>
<keyword evidence="3" id="KW-0808">Transferase</keyword>
<accession>A0A839EN61</accession>
<dbReference type="InterPro" id="IPR036259">
    <property type="entry name" value="MFS_trans_sf"/>
</dbReference>
<name>A0A839EN61_9HYPH</name>
<dbReference type="SUPFAM" id="SSF55874">
    <property type="entry name" value="ATPase domain of HSP90 chaperone/DNA topoisomerase II/histidine kinase"/>
    <property type="match status" value="1"/>
</dbReference>
<dbReference type="AlphaFoldDB" id="A0A839EN61"/>
<dbReference type="InterPro" id="IPR010559">
    <property type="entry name" value="Sig_transdc_His_kin_internal"/>
</dbReference>
<feature type="transmembrane region" description="Helical" evidence="1">
    <location>
        <begin position="152"/>
        <end position="178"/>
    </location>
</feature>
<keyword evidence="1" id="KW-0472">Membrane</keyword>
<feature type="transmembrane region" description="Helical" evidence="1">
    <location>
        <begin position="198"/>
        <end position="219"/>
    </location>
</feature>
<dbReference type="Pfam" id="PF06580">
    <property type="entry name" value="His_kinase"/>
    <property type="match status" value="1"/>
</dbReference>
<keyword evidence="4" id="KW-1185">Reference proteome</keyword>
<gene>
    <name evidence="3" type="ORF">FHW16_003417</name>
</gene>
<evidence type="ECO:0000313" key="3">
    <source>
        <dbReference type="EMBL" id="MBA8879698.1"/>
    </source>
</evidence>
<dbReference type="SUPFAM" id="SSF103473">
    <property type="entry name" value="MFS general substrate transporter"/>
    <property type="match status" value="1"/>
</dbReference>
<feature type="transmembrane region" description="Helical" evidence="1">
    <location>
        <begin position="94"/>
        <end position="115"/>
    </location>
</feature>
<evidence type="ECO:0000256" key="1">
    <source>
        <dbReference type="SAM" id="Phobius"/>
    </source>
</evidence>
<reference evidence="3 4" key="1">
    <citation type="submission" date="2020-07" db="EMBL/GenBank/DDBJ databases">
        <title>Genomic Encyclopedia of Type Strains, Phase IV (KMG-V): Genome sequencing to study the core and pangenomes of soil and plant-associated prokaryotes.</title>
        <authorList>
            <person name="Whitman W."/>
        </authorList>
    </citation>
    <scope>NUCLEOTIDE SEQUENCE [LARGE SCALE GENOMIC DNA]</scope>
    <source>
        <strain evidence="3 4">AN3</strain>
    </source>
</reference>
<evidence type="ECO:0000313" key="4">
    <source>
        <dbReference type="Proteomes" id="UP000549052"/>
    </source>
</evidence>
<keyword evidence="1" id="KW-1133">Transmembrane helix</keyword>
<keyword evidence="3" id="KW-0418">Kinase</keyword>
<proteinExistence type="predicted"/>
<dbReference type="EMBL" id="JACGXN010000005">
    <property type="protein sequence ID" value="MBA8879698.1"/>
    <property type="molecule type" value="Genomic_DNA"/>
</dbReference>
<comment type="caution">
    <text evidence="3">The sequence shown here is derived from an EMBL/GenBank/DDBJ whole genome shotgun (WGS) entry which is preliminary data.</text>
</comment>
<dbReference type="Proteomes" id="UP000549052">
    <property type="component" value="Unassembled WGS sequence"/>
</dbReference>
<dbReference type="InterPro" id="IPR050640">
    <property type="entry name" value="Bact_2-comp_sensor_kinase"/>
</dbReference>
<feature type="domain" description="Signal transduction histidine kinase internal region" evidence="2">
    <location>
        <begin position="238"/>
        <end position="317"/>
    </location>
</feature>
<protein>
    <submittedName>
        <fullName evidence="3">Sensor histidine kinase YesM</fullName>
    </submittedName>
</protein>
<dbReference type="RefSeq" id="WP_246711811.1">
    <property type="nucleotide sequence ID" value="NZ_JACGXN010000005.1"/>
</dbReference>
<keyword evidence="1" id="KW-0812">Transmembrane</keyword>
<dbReference type="PANTHER" id="PTHR34220:SF7">
    <property type="entry name" value="SENSOR HISTIDINE KINASE YPDA"/>
    <property type="match status" value="1"/>
</dbReference>
<organism evidence="3 4">
    <name type="scientific">Phyllobacterium myrsinacearum</name>
    <dbReference type="NCBI Taxonomy" id="28101"/>
    <lineage>
        <taxon>Bacteria</taxon>
        <taxon>Pseudomonadati</taxon>
        <taxon>Pseudomonadota</taxon>
        <taxon>Alphaproteobacteria</taxon>
        <taxon>Hyphomicrobiales</taxon>
        <taxon>Phyllobacteriaceae</taxon>
        <taxon>Phyllobacterium</taxon>
    </lineage>
</organism>